<comment type="similarity">
    <text evidence="1">Belongs to the peptidase A24 family.</text>
</comment>
<organism evidence="4 5">
    <name type="scientific">Actinomadura rubrobrunea</name>
    <dbReference type="NCBI Taxonomy" id="115335"/>
    <lineage>
        <taxon>Bacteria</taxon>
        <taxon>Bacillati</taxon>
        <taxon>Actinomycetota</taxon>
        <taxon>Actinomycetes</taxon>
        <taxon>Streptosporangiales</taxon>
        <taxon>Thermomonosporaceae</taxon>
        <taxon>Actinomadura</taxon>
    </lineage>
</organism>
<feature type="transmembrane region" description="Helical" evidence="2">
    <location>
        <begin position="162"/>
        <end position="182"/>
    </location>
</feature>
<protein>
    <recommendedName>
        <fullName evidence="3">Prepilin type IV endopeptidase peptidase domain-containing protein</fullName>
    </recommendedName>
</protein>
<feature type="transmembrane region" description="Helical" evidence="2">
    <location>
        <begin position="88"/>
        <end position="107"/>
    </location>
</feature>
<dbReference type="PANTHER" id="PTHR30487">
    <property type="entry name" value="TYPE 4 PREPILIN-LIKE PROTEINS LEADER PEPTIDE-PROCESSING ENZYME"/>
    <property type="match status" value="1"/>
</dbReference>
<proteinExistence type="inferred from homology"/>
<dbReference type="PANTHER" id="PTHR30487:SF0">
    <property type="entry name" value="PREPILIN LEADER PEPTIDASE_N-METHYLTRANSFERASE-RELATED"/>
    <property type="match status" value="1"/>
</dbReference>
<keyword evidence="2" id="KW-0812">Transmembrane</keyword>
<dbReference type="InterPro" id="IPR050882">
    <property type="entry name" value="Prepilin_peptidase/N-MTase"/>
</dbReference>
<feature type="transmembrane region" description="Helical" evidence="2">
    <location>
        <begin position="61"/>
        <end position="81"/>
    </location>
</feature>
<feature type="transmembrane region" description="Helical" evidence="2">
    <location>
        <begin position="6"/>
        <end position="23"/>
    </location>
</feature>
<name>A0A9W6PSF0_9ACTN</name>
<feature type="transmembrane region" description="Helical" evidence="2">
    <location>
        <begin position="113"/>
        <end position="131"/>
    </location>
</feature>
<keyword evidence="5" id="KW-1185">Reference proteome</keyword>
<evidence type="ECO:0000313" key="5">
    <source>
        <dbReference type="Proteomes" id="UP001165124"/>
    </source>
</evidence>
<reference evidence="4" key="1">
    <citation type="submission" date="2023-02" db="EMBL/GenBank/DDBJ databases">
        <title>Actinomadura rubrobrunea NBRC 14622.</title>
        <authorList>
            <person name="Ichikawa N."/>
            <person name="Sato H."/>
            <person name="Tonouchi N."/>
        </authorList>
    </citation>
    <scope>NUCLEOTIDE SEQUENCE</scope>
    <source>
        <strain evidence="4">NBRC 14622</strain>
    </source>
</reference>
<dbReference type="EMBL" id="BSRZ01000001">
    <property type="protein sequence ID" value="GLW62203.1"/>
    <property type="molecule type" value="Genomic_DNA"/>
</dbReference>
<dbReference type="InterPro" id="IPR000045">
    <property type="entry name" value="Prepilin_IV_endopep_pep"/>
</dbReference>
<comment type="caution">
    <text evidence="4">The sequence shown here is derived from an EMBL/GenBank/DDBJ whole genome shotgun (WGS) entry which is preliminary data.</text>
</comment>
<dbReference type="Proteomes" id="UP001165124">
    <property type="component" value="Unassembled WGS sequence"/>
</dbReference>
<dbReference type="AlphaFoldDB" id="A0A9W6PSF0"/>
<dbReference type="GO" id="GO:0006465">
    <property type="term" value="P:signal peptide processing"/>
    <property type="evidence" value="ECO:0007669"/>
    <property type="project" value="TreeGrafter"/>
</dbReference>
<gene>
    <name evidence="4" type="ORF">Arub01_04470</name>
</gene>
<evidence type="ECO:0000256" key="2">
    <source>
        <dbReference type="SAM" id="Phobius"/>
    </source>
</evidence>
<evidence type="ECO:0000256" key="1">
    <source>
        <dbReference type="ARBA" id="ARBA00005801"/>
    </source>
</evidence>
<feature type="domain" description="Prepilin type IV endopeptidase peptidase" evidence="3">
    <location>
        <begin position="69"/>
        <end position="177"/>
    </location>
</feature>
<dbReference type="RefSeq" id="WP_067912082.1">
    <property type="nucleotide sequence ID" value="NZ_BSRZ01000001.1"/>
</dbReference>
<dbReference type="GO" id="GO:0004190">
    <property type="term" value="F:aspartic-type endopeptidase activity"/>
    <property type="evidence" value="ECO:0007669"/>
    <property type="project" value="InterPro"/>
</dbReference>
<dbReference type="GO" id="GO:0005886">
    <property type="term" value="C:plasma membrane"/>
    <property type="evidence" value="ECO:0007669"/>
    <property type="project" value="TreeGrafter"/>
</dbReference>
<dbReference type="Gene3D" id="1.20.120.1220">
    <property type="match status" value="1"/>
</dbReference>
<keyword evidence="2" id="KW-1133">Transmembrane helix</keyword>
<accession>A0A9W6PSF0</accession>
<evidence type="ECO:0000313" key="4">
    <source>
        <dbReference type="EMBL" id="GLW62203.1"/>
    </source>
</evidence>
<keyword evidence="2" id="KW-0472">Membrane</keyword>
<sequence length="209" mass="22202">MSGWGVVLSTAAVGLVVGYCLAPQGERYEVKFTPARRWVVAGTTAAVCAALGWRFGASPILAAYLYLGAVGTLLNFIDLAVKRLPDRFTLPSYGIGAALMAVAVPFVDDGLRHLLNALVGMAVLWVIYFLQHFFVPQAIGRGDMKLSGVLGLYLGWLGQDAWFYGVIAGALLGGVAAVGLMLTRRASRKSEMPYGPFMLAGTLIGILFG</sequence>
<evidence type="ECO:0000259" key="3">
    <source>
        <dbReference type="Pfam" id="PF01478"/>
    </source>
</evidence>
<dbReference type="Pfam" id="PF01478">
    <property type="entry name" value="Peptidase_A24"/>
    <property type="match status" value="1"/>
</dbReference>